<accession>A0ABW2QKM1</accession>
<reference evidence="2" key="1">
    <citation type="journal article" date="2019" name="Int. J. Syst. Evol. Microbiol.">
        <title>The Global Catalogue of Microorganisms (GCM) 10K type strain sequencing project: providing services to taxonomists for standard genome sequencing and annotation.</title>
        <authorList>
            <consortium name="The Broad Institute Genomics Platform"/>
            <consortium name="The Broad Institute Genome Sequencing Center for Infectious Disease"/>
            <person name="Wu L."/>
            <person name="Ma J."/>
        </authorList>
    </citation>
    <scope>NUCLEOTIDE SEQUENCE [LARGE SCALE GENOMIC DNA]</scope>
    <source>
        <strain evidence="2">CGMCC 1.12371</strain>
    </source>
</reference>
<evidence type="ECO:0000313" key="1">
    <source>
        <dbReference type="EMBL" id="MFC7409946.1"/>
    </source>
</evidence>
<gene>
    <name evidence="1" type="ORF">ACFQPB_13840</name>
</gene>
<proteinExistence type="predicted"/>
<dbReference type="RefSeq" id="WP_382224302.1">
    <property type="nucleotide sequence ID" value="NZ_JBHTCA010000010.1"/>
</dbReference>
<keyword evidence="2" id="KW-1185">Reference proteome</keyword>
<organism evidence="1 2">
    <name type="scientific">Hydrogenophaga atypica</name>
    <dbReference type="NCBI Taxonomy" id="249409"/>
    <lineage>
        <taxon>Bacteria</taxon>
        <taxon>Pseudomonadati</taxon>
        <taxon>Pseudomonadota</taxon>
        <taxon>Betaproteobacteria</taxon>
        <taxon>Burkholderiales</taxon>
        <taxon>Comamonadaceae</taxon>
        <taxon>Hydrogenophaga</taxon>
    </lineage>
</organism>
<protein>
    <submittedName>
        <fullName evidence="1">Uncharacterized protein</fullName>
    </submittedName>
</protein>
<comment type="caution">
    <text evidence="1">The sequence shown here is derived from an EMBL/GenBank/DDBJ whole genome shotgun (WGS) entry which is preliminary data.</text>
</comment>
<dbReference type="EMBL" id="JBHTCA010000010">
    <property type="protein sequence ID" value="MFC7409946.1"/>
    <property type="molecule type" value="Genomic_DNA"/>
</dbReference>
<sequence>MKEGKFEVSILFWNDIWHDLTLDESRLFQHYPQLKPEASATKTPSHDQRLYEELKATLGFEPAVRLLRDHDFGGPFLRKAIQPLFDFYETWDQPEKEFIDKELQAGLVALYGTARDLSNHVVEKTVPVGNGDYASVFSDNQRAAGPRPEWVLEEARVLNAQAHLFVPIYEKFMRLCREKLVS</sequence>
<dbReference type="Proteomes" id="UP001596501">
    <property type="component" value="Unassembled WGS sequence"/>
</dbReference>
<name>A0ABW2QKM1_9BURK</name>
<evidence type="ECO:0000313" key="2">
    <source>
        <dbReference type="Proteomes" id="UP001596501"/>
    </source>
</evidence>